<dbReference type="NCBIfam" id="TIGR01068">
    <property type="entry name" value="thioredoxin"/>
    <property type="match status" value="1"/>
</dbReference>
<dbReference type="PROSITE" id="PS51352">
    <property type="entry name" value="THIOREDOXIN_2"/>
    <property type="match status" value="1"/>
</dbReference>
<feature type="disulfide bond" description="Redox-active" evidence="9">
    <location>
        <begin position="37"/>
        <end position="40"/>
    </location>
</feature>
<feature type="active site" description="Nucleophile" evidence="8">
    <location>
        <position position="37"/>
    </location>
</feature>
<keyword evidence="3" id="KW-0249">Electron transport</keyword>
<comment type="caution">
    <text evidence="11">The sequence shown here is derived from an EMBL/GenBank/DDBJ whole genome shotgun (WGS) entry which is preliminary data.</text>
</comment>
<dbReference type="InterPro" id="IPR036249">
    <property type="entry name" value="Thioredoxin-like_sf"/>
</dbReference>
<dbReference type="PANTHER" id="PTHR45663">
    <property type="entry name" value="GEO12009P1"/>
    <property type="match status" value="1"/>
</dbReference>
<evidence type="ECO:0000313" key="11">
    <source>
        <dbReference type="EMBL" id="MDC1792759.1"/>
    </source>
</evidence>
<keyword evidence="2" id="KW-0813">Transport</keyword>
<feature type="active site" description="Nucleophile" evidence="8">
    <location>
        <position position="40"/>
    </location>
</feature>
<dbReference type="PROSITE" id="PS00194">
    <property type="entry name" value="THIOREDOXIN_1"/>
    <property type="match status" value="1"/>
</dbReference>
<comment type="similarity">
    <text evidence="1 7">Belongs to the thioredoxin family.</text>
</comment>
<evidence type="ECO:0000256" key="7">
    <source>
        <dbReference type="PIRNR" id="PIRNR000077"/>
    </source>
</evidence>
<evidence type="ECO:0000256" key="2">
    <source>
        <dbReference type="ARBA" id="ARBA00022448"/>
    </source>
</evidence>
<dbReference type="GO" id="GO:0015035">
    <property type="term" value="F:protein-disulfide reductase activity"/>
    <property type="evidence" value="ECO:0007669"/>
    <property type="project" value="UniProtKB-UniRule"/>
</dbReference>
<evidence type="ECO:0000256" key="1">
    <source>
        <dbReference type="ARBA" id="ARBA00008987"/>
    </source>
</evidence>
<dbReference type="InterPro" id="IPR017937">
    <property type="entry name" value="Thioredoxin_CS"/>
</dbReference>
<evidence type="ECO:0000256" key="5">
    <source>
        <dbReference type="ARBA" id="ARBA00023284"/>
    </source>
</evidence>
<proteinExistence type="inferred from homology"/>
<protein>
    <recommendedName>
        <fullName evidence="6 7">Thioredoxin</fullName>
    </recommendedName>
</protein>
<dbReference type="Proteomes" id="UP001215818">
    <property type="component" value="Unassembled WGS sequence"/>
</dbReference>
<evidence type="ECO:0000313" key="12">
    <source>
        <dbReference type="Proteomes" id="UP001215818"/>
    </source>
</evidence>
<feature type="domain" description="Thioredoxin" evidence="10">
    <location>
        <begin position="1"/>
        <end position="112"/>
    </location>
</feature>
<dbReference type="SUPFAM" id="SSF52833">
    <property type="entry name" value="Thioredoxin-like"/>
    <property type="match status" value="1"/>
</dbReference>
<keyword evidence="4 9" id="KW-1015">Disulfide bond</keyword>
<organism evidence="11 12">
    <name type="scientific">Bacteroides uniformis</name>
    <dbReference type="NCBI Taxonomy" id="820"/>
    <lineage>
        <taxon>Bacteria</taxon>
        <taxon>Pseudomonadati</taxon>
        <taxon>Bacteroidota</taxon>
        <taxon>Bacteroidia</taxon>
        <taxon>Bacteroidales</taxon>
        <taxon>Bacteroidaceae</taxon>
        <taxon>Bacteroides</taxon>
    </lineage>
</organism>
<accession>A0ABD4WAQ9</accession>
<dbReference type="AlphaFoldDB" id="A0ABD4WAQ9"/>
<feature type="site" description="Contributes to redox potential value" evidence="8">
    <location>
        <position position="38"/>
    </location>
</feature>
<evidence type="ECO:0000256" key="9">
    <source>
        <dbReference type="PIRSR" id="PIRSR000077-4"/>
    </source>
</evidence>
<evidence type="ECO:0000256" key="8">
    <source>
        <dbReference type="PIRSR" id="PIRSR000077-1"/>
    </source>
</evidence>
<keyword evidence="5 9" id="KW-0676">Redox-active center</keyword>
<name>A0ABD4WAQ9_BACUN</name>
<sequence length="112" mass="12823">MLSLQINKNRKEKIMEKFEELIQSEKPVLVDFFATWCGPCKAMHPVLEELKNEIGDAARIAKIDVDQHEELATRYRIQAVPTFIVFKKGEAVWRHSGVISGKDLKAVIEQNS</sequence>
<dbReference type="Gene3D" id="3.40.30.10">
    <property type="entry name" value="Glutaredoxin"/>
    <property type="match status" value="1"/>
</dbReference>
<feature type="site" description="Deprotonates C-terminal active site Cys" evidence="8">
    <location>
        <position position="31"/>
    </location>
</feature>
<dbReference type="EMBL" id="JAQNRK010000001">
    <property type="protein sequence ID" value="MDC1792759.1"/>
    <property type="molecule type" value="Genomic_DNA"/>
</dbReference>
<dbReference type="PRINTS" id="PR00421">
    <property type="entry name" value="THIOREDOXIN"/>
</dbReference>
<reference evidence="11 12" key="1">
    <citation type="submission" date="2022-10" db="EMBL/GenBank/DDBJ databases">
        <title>Human gut microbiome strain richness.</title>
        <authorList>
            <person name="Chen-Liaw A."/>
        </authorList>
    </citation>
    <scope>NUCLEOTIDE SEQUENCE [LARGE SCALE GENOMIC DNA]</scope>
    <source>
        <strain evidence="11 12">D53st1_B1_D53t1_180928</strain>
    </source>
</reference>
<dbReference type="PANTHER" id="PTHR45663:SF11">
    <property type="entry name" value="GEO12009P1"/>
    <property type="match status" value="1"/>
</dbReference>
<dbReference type="InterPro" id="IPR013766">
    <property type="entry name" value="Thioredoxin_domain"/>
</dbReference>
<dbReference type="FunFam" id="3.40.30.10:FF:000001">
    <property type="entry name" value="Thioredoxin"/>
    <property type="match status" value="1"/>
</dbReference>
<dbReference type="InterPro" id="IPR005746">
    <property type="entry name" value="Thioredoxin"/>
</dbReference>
<evidence type="ECO:0000256" key="6">
    <source>
        <dbReference type="NCBIfam" id="TIGR01068"/>
    </source>
</evidence>
<gene>
    <name evidence="11" type="primary">trxA</name>
    <name evidence="11" type="ORF">POY73_01245</name>
</gene>
<dbReference type="Pfam" id="PF00085">
    <property type="entry name" value="Thioredoxin"/>
    <property type="match status" value="1"/>
</dbReference>
<feature type="site" description="Contributes to redox potential value" evidence="8">
    <location>
        <position position="39"/>
    </location>
</feature>
<evidence type="ECO:0000259" key="10">
    <source>
        <dbReference type="PROSITE" id="PS51352"/>
    </source>
</evidence>
<evidence type="ECO:0000256" key="3">
    <source>
        <dbReference type="ARBA" id="ARBA00022982"/>
    </source>
</evidence>
<dbReference type="CDD" id="cd02947">
    <property type="entry name" value="TRX_family"/>
    <property type="match status" value="1"/>
</dbReference>
<evidence type="ECO:0000256" key="4">
    <source>
        <dbReference type="ARBA" id="ARBA00023157"/>
    </source>
</evidence>
<dbReference type="PIRSF" id="PIRSF000077">
    <property type="entry name" value="Thioredoxin"/>
    <property type="match status" value="1"/>
</dbReference>